<dbReference type="InterPro" id="IPR014224">
    <property type="entry name" value="Spore_cortex_SleB"/>
</dbReference>
<dbReference type="SUPFAM" id="SSF47090">
    <property type="entry name" value="PGBD-like"/>
    <property type="match status" value="1"/>
</dbReference>
<dbReference type="RefSeq" id="WP_094236410.1">
    <property type="nucleotide sequence ID" value="NZ_CP022657.1"/>
</dbReference>
<evidence type="ECO:0000313" key="12">
    <source>
        <dbReference type="Proteomes" id="UP000214688"/>
    </source>
</evidence>
<dbReference type="NCBIfam" id="TIGR02869">
    <property type="entry name" value="spore_SleB"/>
    <property type="match status" value="1"/>
</dbReference>
<dbReference type="GO" id="GO:0009847">
    <property type="term" value="P:spore germination"/>
    <property type="evidence" value="ECO:0007669"/>
    <property type="project" value="UniProtKB-UniRule"/>
</dbReference>
<accession>A0A223D0T5</accession>
<reference evidence="11 12" key="1">
    <citation type="journal article" date="2015" name="Int. J. Syst. Evol. Microbiol.">
        <title>Tumebacillus algifaecis sp. nov., isolated from decomposing algal scum.</title>
        <authorList>
            <person name="Wu Y.F."/>
            <person name="Zhang B."/>
            <person name="Xing P."/>
            <person name="Wu Q.L."/>
            <person name="Liu S.J."/>
        </authorList>
    </citation>
    <scope>NUCLEOTIDE SEQUENCE [LARGE SCALE GENOMIC DNA]</scope>
    <source>
        <strain evidence="11 12">THMBR28</strain>
    </source>
</reference>
<comment type="similarity">
    <text evidence="1">Belongs to the SleB family.</text>
</comment>
<evidence type="ECO:0000256" key="6">
    <source>
        <dbReference type="ARBA" id="ARBA00022969"/>
    </source>
</evidence>
<gene>
    <name evidence="11" type="primary">sleB</name>
    <name evidence="11" type="ORF">CIG75_09320</name>
</gene>
<dbReference type="GO" id="GO:0071555">
    <property type="term" value="P:cell wall organization"/>
    <property type="evidence" value="ECO:0007669"/>
    <property type="project" value="UniProtKB-KW"/>
</dbReference>
<keyword evidence="3" id="KW-0309">Germination</keyword>
<dbReference type="Gene3D" id="1.10.101.10">
    <property type="entry name" value="PGBD-like superfamily/PGBD"/>
    <property type="match status" value="1"/>
</dbReference>
<dbReference type="InterPro" id="IPR011105">
    <property type="entry name" value="Cell_wall_hydrolase_SleB"/>
</dbReference>
<dbReference type="FunFam" id="1.10.10.2520:FF:000001">
    <property type="entry name" value="Spore cortex-lytic enzyme"/>
    <property type="match status" value="1"/>
</dbReference>
<dbReference type="Gene3D" id="6.20.240.60">
    <property type="match status" value="1"/>
</dbReference>
<dbReference type="InterPro" id="IPR036365">
    <property type="entry name" value="PGBD-like_sf"/>
</dbReference>
<keyword evidence="7" id="KW-0961">Cell wall biogenesis/degradation</keyword>
<dbReference type="FunFam" id="6.20.240.60:FF:000001">
    <property type="entry name" value="Spore cortex-lytic enzyme"/>
    <property type="match status" value="1"/>
</dbReference>
<feature type="domain" description="Peptidoglycan binding-like" evidence="9">
    <location>
        <begin position="47"/>
        <end position="103"/>
    </location>
</feature>
<keyword evidence="6" id="KW-0749">Sporulation</keyword>
<sequence length="266" mass="28931">MSRKWRWLVAAFALMFAVLYVSVDSMQFISKKEESVFTTRKLVRGSQGTDVRELQGRLKHLGYYKGRIDGDFGWGTYWAVRNFQYKFGMKIDGIVGDNTRTRLVRATRGYNPWAAGGGGGGAAAPKGGGGAPKATAPATKSAAYAGKNLSGNDLKLLANAVYGEARGEPYIGQVAIAAVILNRIDNPNFPNTVPGVIFQPGAFTAVADGQIWLSPNAQAMKAVQDAIKGWDPSSSAIYYFNPATATSKWIWSRPQIKRIGQHIFCR</sequence>
<dbReference type="OrthoDB" id="9785345at2"/>
<dbReference type="GO" id="GO:0016787">
    <property type="term" value="F:hydrolase activity"/>
    <property type="evidence" value="ECO:0007669"/>
    <property type="project" value="UniProtKB-KW"/>
</dbReference>
<evidence type="ECO:0000259" key="10">
    <source>
        <dbReference type="Pfam" id="PF07486"/>
    </source>
</evidence>
<dbReference type="Pfam" id="PF07486">
    <property type="entry name" value="Hydrolase_2"/>
    <property type="match status" value="1"/>
</dbReference>
<evidence type="ECO:0000256" key="7">
    <source>
        <dbReference type="ARBA" id="ARBA00023316"/>
    </source>
</evidence>
<organism evidence="11 12">
    <name type="scientific">Tumebacillus algifaecis</name>
    <dbReference type="NCBI Taxonomy" id="1214604"/>
    <lineage>
        <taxon>Bacteria</taxon>
        <taxon>Bacillati</taxon>
        <taxon>Bacillota</taxon>
        <taxon>Bacilli</taxon>
        <taxon>Bacillales</taxon>
        <taxon>Alicyclobacillaceae</taxon>
        <taxon>Tumebacillus</taxon>
    </lineage>
</organism>
<dbReference type="InterPro" id="IPR036366">
    <property type="entry name" value="PGBDSf"/>
</dbReference>
<proteinExistence type="inferred from homology"/>
<name>A0A223D0T5_9BACL</name>
<keyword evidence="5" id="KW-0378">Hydrolase</keyword>
<evidence type="ECO:0000313" key="11">
    <source>
        <dbReference type="EMBL" id="ASS75161.1"/>
    </source>
</evidence>
<evidence type="ECO:0000256" key="5">
    <source>
        <dbReference type="ARBA" id="ARBA00022801"/>
    </source>
</evidence>
<dbReference type="GO" id="GO:0030435">
    <property type="term" value="P:sporulation resulting in formation of a cellular spore"/>
    <property type="evidence" value="ECO:0007669"/>
    <property type="project" value="UniProtKB-KW"/>
</dbReference>
<evidence type="ECO:0000256" key="3">
    <source>
        <dbReference type="ARBA" id="ARBA00022544"/>
    </source>
</evidence>
<evidence type="ECO:0000256" key="2">
    <source>
        <dbReference type="ARBA" id="ARBA00018364"/>
    </source>
</evidence>
<protein>
    <recommendedName>
        <fullName evidence="2 8">Spore cortex-lytic enzyme</fullName>
    </recommendedName>
</protein>
<keyword evidence="4" id="KW-0732">Signal</keyword>
<evidence type="ECO:0000259" key="9">
    <source>
        <dbReference type="Pfam" id="PF01471"/>
    </source>
</evidence>
<dbReference type="Proteomes" id="UP000214688">
    <property type="component" value="Chromosome"/>
</dbReference>
<dbReference type="Pfam" id="PF01471">
    <property type="entry name" value="PG_binding_1"/>
    <property type="match status" value="1"/>
</dbReference>
<dbReference type="KEGG" id="tab:CIG75_09320"/>
<evidence type="ECO:0000256" key="4">
    <source>
        <dbReference type="ARBA" id="ARBA00022729"/>
    </source>
</evidence>
<evidence type="ECO:0000256" key="8">
    <source>
        <dbReference type="NCBIfam" id="TIGR02869"/>
    </source>
</evidence>
<keyword evidence="12" id="KW-1185">Reference proteome</keyword>
<dbReference type="InterPro" id="IPR002477">
    <property type="entry name" value="Peptidoglycan-bd-like"/>
</dbReference>
<dbReference type="Gene3D" id="1.10.10.2520">
    <property type="entry name" value="Cell wall hydrolase SleB, domain 1"/>
    <property type="match status" value="1"/>
</dbReference>
<feature type="domain" description="Cell wall hydrolase SleB" evidence="10">
    <location>
        <begin position="167"/>
        <end position="265"/>
    </location>
</feature>
<dbReference type="EMBL" id="CP022657">
    <property type="protein sequence ID" value="ASS75161.1"/>
    <property type="molecule type" value="Genomic_DNA"/>
</dbReference>
<dbReference type="AlphaFoldDB" id="A0A223D0T5"/>
<evidence type="ECO:0000256" key="1">
    <source>
        <dbReference type="ARBA" id="ARBA00007010"/>
    </source>
</evidence>
<dbReference type="InterPro" id="IPR042047">
    <property type="entry name" value="SleB_dom1"/>
</dbReference>